<feature type="binding site" evidence="2">
    <location>
        <position position="65"/>
    </location>
    <ligand>
        <name>Cu cation</name>
        <dbReference type="ChEBI" id="CHEBI:23378"/>
    </ligand>
</feature>
<sequence>MLLVLMALVLSGCGEESSGEFVGNRLDQPYDVPDIALTATDGSSYSLAADTDKALTLVFFGYTHCPDYCPLVMNNLSAALNRLDEGERSKVDVVFVTTDPSRDDEATLHDYLKAYDAGFIGLTGDLDDIIALGDPLHVYVNDGEKLPTGGYDLGGHSTFTLAISSDDEAVALWNQETSSTEFANDFSILLADD</sequence>
<keyword evidence="5" id="KW-1185">Reference proteome</keyword>
<dbReference type="Proteomes" id="UP000307087">
    <property type="component" value="Unassembled WGS sequence"/>
</dbReference>
<feature type="disulfide bond" description="Redox-active" evidence="3">
    <location>
        <begin position="65"/>
        <end position="69"/>
    </location>
</feature>
<comment type="similarity">
    <text evidence="1">Belongs to the SCO1/2 family.</text>
</comment>
<dbReference type="CDD" id="cd02968">
    <property type="entry name" value="SCO"/>
    <property type="match status" value="1"/>
</dbReference>
<gene>
    <name evidence="4" type="ORF">E9934_02930</name>
</gene>
<dbReference type="GO" id="GO:0046872">
    <property type="term" value="F:metal ion binding"/>
    <property type="evidence" value="ECO:0007669"/>
    <property type="project" value="UniProtKB-KW"/>
</dbReference>
<dbReference type="Gene3D" id="3.40.30.10">
    <property type="entry name" value="Glutaredoxin"/>
    <property type="match status" value="1"/>
</dbReference>
<dbReference type="SUPFAM" id="SSF52833">
    <property type="entry name" value="Thioredoxin-like"/>
    <property type="match status" value="1"/>
</dbReference>
<keyword evidence="2" id="KW-0186">Copper</keyword>
<comment type="caution">
    <text evidence="4">The sequence shown here is derived from an EMBL/GenBank/DDBJ whole genome shotgun (WGS) entry which is preliminary data.</text>
</comment>
<keyword evidence="2" id="KW-0479">Metal-binding</keyword>
<dbReference type="PANTHER" id="PTHR12151">
    <property type="entry name" value="ELECTRON TRANSPORT PROTIN SCO1/SENC FAMILY MEMBER"/>
    <property type="match status" value="1"/>
</dbReference>
<dbReference type="EMBL" id="STGW01000001">
    <property type="protein sequence ID" value="THV18580.1"/>
    <property type="molecule type" value="Genomic_DNA"/>
</dbReference>
<accession>A0A4S8NNT8</accession>
<dbReference type="RefSeq" id="WP_136561294.1">
    <property type="nucleotide sequence ID" value="NZ_STGW01000001.1"/>
</dbReference>
<dbReference type="Pfam" id="PF02630">
    <property type="entry name" value="SCO1-SenC"/>
    <property type="match status" value="1"/>
</dbReference>
<proteinExistence type="inferred from homology"/>
<organism evidence="4 5">
    <name type="scientific">Nocardioides caeni</name>
    <dbReference type="NCBI Taxonomy" id="574700"/>
    <lineage>
        <taxon>Bacteria</taxon>
        <taxon>Bacillati</taxon>
        <taxon>Actinomycetota</taxon>
        <taxon>Actinomycetes</taxon>
        <taxon>Propionibacteriales</taxon>
        <taxon>Nocardioidaceae</taxon>
        <taxon>Nocardioides</taxon>
    </lineage>
</organism>
<name>A0A4S8NNT8_9ACTN</name>
<evidence type="ECO:0000256" key="2">
    <source>
        <dbReference type="PIRSR" id="PIRSR603782-1"/>
    </source>
</evidence>
<feature type="binding site" evidence="2">
    <location>
        <position position="156"/>
    </location>
    <ligand>
        <name>Cu cation</name>
        <dbReference type="ChEBI" id="CHEBI:23378"/>
    </ligand>
</feature>
<evidence type="ECO:0000256" key="3">
    <source>
        <dbReference type="PIRSR" id="PIRSR603782-2"/>
    </source>
</evidence>
<evidence type="ECO:0000313" key="4">
    <source>
        <dbReference type="EMBL" id="THV18580.1"/>
    </source>
</evidence>
<keyword evidence="3" id="KW-1015">Disulfide bond</keyword>
<dbReference type="AlphaFoldDB" id="A0A4S8NNT8"/>
<dbReference type="OrthoDB" id="9790194at2"/>
<dbReference type="PANTHER" id="PTHR12151:SF25">
    <property type="entry name" value="LINALOOL DEHYDRATASE_ISOMERASE DOMAIN-CONTAINING PROTEIN"/>
    <property type="match status" value="1"/>
</dbReference>
<feature type="binding site" evidence="2">
    <location>
        <position position="69"/>
    </location>
    <ligand>
        <name>Cu cation</name>
        <dbReference type="ChEBI" id="CHEBI:23378"/>
    </ligand>
</feature>
<protein>
    <submittedName>
        <fullName evidence="4">SCO family protein</fullName>
    </submittedName>
</protein>
<dbReference type="InterPro" id="IPR036249">
    <property type="entry name" value="Thioredoxin-like_sf"/>
</dbReference>
<reference evidence="4 5" key="1">
    <citation type="journal article" date="2009" name="Int. J. Syst. Evol. Microbiol.">
        <title>Nocardioides caeni sp. nov., isolated from wastewater.</title>
        <authorList>
            <person name="Yoon J.H."/>
            <person name="Kang S.J."/>
            <person name="Park S."/>
            <person name="Kim W."/>
            <person name="Oh T.K."/>
        </authorList>
    </citation>
    <scope>NUCLEOTIDE SEQUENCE [LARGE SCALE GENOMIC DNA]</scope>
    <source>
        <strain evidence="4 5">DSM 23134</strain>
    </source>
</reference>
<dbReference type="InterPro" id="IPR003782">
    <property type="entry name" value="SCO1/SenC"/>
</dbReference>
<evidence type="ECO:0000313" key="5">
    <source>
        <dbReference type="Proteomes" id="UP000307087"/>
    </source>
</evidence>
<evidence type="ECO:0000256" key="1">
    <source>
        <dbReference type="ARBA" id="ARBA00010996"/>
    </source>
</evidence>